<gene>
    <name evidence="1" type="ORF">EVOR1521_LOCUS22363</name>
</gene>
<dbReference type="EMBL" id="CAUJNA010003305">
    <property type="protein sequence ID" value="CAJ1398613.1"/>
    <property type="molecule type" value="Genomic_DNA"/>
</dbReference>
<evidence type="ECO:0000313" key="2">
    <source>
        <dbReference type="Proteomes" id="UP001178507"/>
    </source>
</evidence>
<protein>
    <submittedName>
        <fullName evidence="1">Uncharacterized protein</fullName>
    </submittedName>
</protein>
<dbReference type="AlphaFoldDB" id="A0AA36J2W2"/>
<keyword evidence="2" id="KW-1185">Reference proteome</keyword>
<dbReference type="InterPro" id="IPR015943">
    <property type="entry name" value="WD40/YVTN_repeat-like_dom_sf"/>
</dbReference>
<comment type="caution">
    <text evidence="1">The sequence shown here is derived from an EMBL/GenBank/DDBJ whole genome shotgun (WGS) entry which is preliminary data.</text>
</comment>
<dbReference type="Gene3D" id="2.130.10.10">
    <property type="entry name" value="YVTN repeat-like/Quinoprotein amine dehydrogenase"/>
    <property type="match status" value="1"/>
</dbReference>
<proteinExistence type="predicted"/>
<accession>A0AA36J2W2</accession>
<name>A0AA36J2W2_9DINO</name>
<reference evidence="1" key="1">
    <citation type="submission" date="2023-08" db="EMBL/GenBank/DDBJ databases">
        <authorList>
            <person name="Chen Y."/>
            <person name="Shah S."/>
            <person name="Dougan E. K."/>
            <person name="Thang M."/>
            <person name="Chan C."/>
        </authorList>
    </citation>
    <scope>NUCLEOTIDE SEQUENCE</scope>
</reference>
<dbReference type="SUPFAM" id="SSF50978">
    <property type="entry name" value="WD40 repeat-like"/>
    <property type="match status" value="1"/>
</dbReference>
<organism evidence="1 2">
    <name type="scientific">Effrenium voratum</name>
    <dbReference type="NCBI Taxonomy" id="2562239"/>
    <lineage>
        <taxon>Eukaryota</taxon>
        <taxon>Sar</taxon>
        <taxon>Alveolata</taxon>
        <taxon>Dinophyceae</taxon>
        <taxon>Suessiales</taxon>
        <taxon>Symbiodiniaceae</taxon>
        <taxon>Effrenium</taxon>
    </lineage>
</organism>
<dbReference type="InterPro" id="IPR036322">
    <property type="entry name" value="WD40_repeat_dom_sf"/>
</dbReference>
<sequence length="635" mass="69711">MDSPTSPSHGVITPQFSAEVDDSLVRGVAANKRISEGCRPTKGTYLHTLQTAQKTRNVAIHDKFLATAEKNGIGEIFDLSKKSQVCTLSKGGKISQTMYNVDISATHVILSSARPFSMTCDEKDKRLQVANVFDYQGTYVHSLQHGAMIGRGGICLSPEYAATSGEDQVVKVWSLETGKLLGQVAVDKARSPGVRIVQGQLLLSGISEVSIYSLPGLVLERRLVNEMDKDKVPTRATPQTYPRLAMGGPYVVSGSETRTASVWTLADGKLLCTISDERRISGDFMVALSGDKLVVIAGKMLKIYDLTVHAGYRRAISESLGMSLEYLIEPSMFTLTAQTAAGKEDPNFHELAPAIAYGPKALGAAAICPRDGRPGCALVDVLPAGPATHFLSWAWGYHLTTVVLALRHWCQECQVDAAQTFIWICFFCNNQERILNEKSQEGSDDLETTFQGRLKAIGQVLVLFDDWSKPAYLTRVWCIFETFVAVRSDISYSLIFPPESSKSLHATLQRGMHLEVTKDWSSIDVAQAKASRMVDEEKVKGLITRTSSFDEVNSVVKSHLVNWFKRQFEVVFEKGVQEGVKEAHCLKCMVKDEEIATLKAMLEERDAEIARLRELLPAGSGAQAAQAVRLASPRV</sequence>
<evidence type="ECO:0000313" key="1">
    <source>
        <dbReference type="EMBL" id="CAJ1398613.1"/>
    </source>
</evidence>
<dbReference type="Proteomes" id="UP001178507">
    <property type="component" value="Unassembled WGS sequence"/>
</dbReference>